<proteinExistence type="predicted"/>
<dbReference type="AlphaFoldDB" id="A0A8T1RIW8"/>
<dbReference type="Pfam" id="PF22936">
    <property type="entry name" value="Pol_BBD"/>
    <property type="match status" value="1"/>
</dbReference>
<gene>
    <name evidence="2" type="ORF">CIPAW_01G071400</name>
</gene>
<protein>
    <recommendedName>
        <fullName evidence="1">Retrovirus-related Pol polyprotein from transposon TNT 1-94-like beta-barrel domain-containing protein</fullName>
    </recommendedName>
</protein>
<name>A0A8T1RIW8_CARIL</name>
<organism evidence="2 3">
    <name type="scientific">Carya illinoinensis</name>
    <name type="common">Pecan</name>
    <dbReference type="NCBI Taxonomy" id="32201"/>
    <lineage>
        <taxon>Eukaryota</taxon>
        <taxon>Viridiplantae</taxon>
        <taxon>Streptophyta</taxon>
        <taxon>Embryophyta</taxon>
        <taxon>Tracheophyta</taxon>
        <taxon>Spermatophyta</taxon>
        <taxon>Magnoliopsida</taxon>
        <taxon>eudicotyledons</taxon>
        <taxon>Gunneridae</taxon>
        <taxon>Pentapetalae</taxon>
        <taxon>rosids</taxon>
        <taxon>fabids</taxon>
        <taxon>Fagales</taxon>
        <taxon>Juglandaceae</taxon>
        <taxon>Carya</taxon>
    </lineage>
</organism>
<evidence type="ECO:0000313" key="3">
    <source>
        <dbReference type="Proteomes" id="UP000811609"/>
    </source>
</evidence>
<sequence>MKLEEPKQAFWHPDTRATDHMIANQGTLQSVTPYTGHDGIMVGNGKSLPITHTGQVMIRFAQSKIQLNNVLMVPDIKKDLLSVSRLTSDYPLKFGFDGNGFVIKDRMTLRTVAIGRNRKGLYVFNAAAWTFPEKRTTFPLKFEQQIKRVGT</sequence>
<dbReference type="InterPro" id="IPR054722">
    <property type="entry name" value="PolX-like_BBD"/>
</dbReference>
<dbReference type="Proteomes" id="UP000811609">
    <property type="component" value="Chromosome 1"/>
</dbReference>
<evidence type="ECO:0000259" key="1">
    <source>
        <dbReference type="Pfam" id="PF22936"/>
    </source>
</evidence>
<keyword evidence="3" id="KW-1185">Reference proteome</keyword>
<accession>A0A8T1RIW8</accession>
<dbReference type="EMBL" id="CM031809">
    <property type="protein sequence ID" value="KAG6667017.1"/>
    <property type="molecule type" value="Genomic_DNA"/>
</dbReference>
<evidence type="ECO:0000313" key="2">
    <source>
        <dbReference type="EMBL" id="KAG6667017.1"/>
    </source>
</evidence>
<comment type="caution">
    <text evidence="2">The sequence shown here is derived from an EMBL/GenBank/DDBJ whole genome shotgun (WGS) entry which is preliminary data.</text>
</comment>
<reference evidence="2" key="1">
    <citation type="submission" date="2020-12" db="EMBL/GenBank/DDBJ databases">
        <title>WGS assembly of Carya illinoinensis cv. Pawnee.</title>
        <authorList>
            <person name="Platts A."/>
            <person name="Shu S."/>
            <person name="Wright S."/>
            <person name="Barry K."/>
            <person name="Edger P."/>
            <person name="Pires J.C."/>
            <person name="Schmutz J."/>
        </authorList>
    </citation>
    <scope>NUCLEOTIDE SEQUENCE</scope>
    <source>
        <tissue evidence="2">Leaf</tissue>
    </source>
</reference>
<feature type="domain" description="Retrovirus-related Pol polyprotein from transposon TNT 1-94-like beta-barrel" evidence="1">
    <location>
        <begin position="11"/>
        <end position="88"/>
    </location>
</feature>